<keyword evidence="3" id="KW-1185">Reference proteome</keyword>
<protein>
    <recommendedName>
        <fullName evidence="4">General secretion pathway GspH domain-containing protein</fullName>
    </recommendedName>
</protein>
<proteinExistence type="predicted"/>
<evidence type="ECO:0008006" key="4">
    <source>
        <dbReference type="Google" id="ProtNLM"/>
    </source>
</evidence>
<keyword evidence="1" id="KW-1133">Transmembrane helix</keyword>
<sequence length="165" mass="18812">MKCRKFSFLELIIVIVLLTVVLLVVLNRFGGTSPQEMRLRVDNQLQDIFIKARLRAQLLNEAVELRFSSQESGAVKAEFMDPENTEVNEENNGDEAEPNSALDVWLGESEYSLADFCKMSEQEDVFFTFYPDGEASGDVLQLQVQDFTYTINVDRLNSQVMIDVE</sequence>
<dbReference type="EMBL" id="CP117812">
    <property type="protein sequence ID" value="WDE97678.1"/>
    <property type="molecule type" value="Genomic_DNA"/>
</dbReference>
<name>A0ABY7W085_9BACT</name>
<evidence type="ECO:0000313" key="3">
    <source>
        <dbReference type="Proteomes" id="UP001214250"/>
    </source>
</evidence>
<dbReference type="Proteomes" id="UP001214250">
    <property type="component" value="Chromosome 2"/>
</dbReference>
<gene>
    <name evidence="2" type="ORF">PQO03_17780</name>
</gene>
<keyword evidence="1" id="KW-0472">Membrane</keyword>
<evidence type="ECO:0000256" key="1">
    <source>
        <dbReference type="SAM" id="Phobius"/>
    </source>
</evidence>
<feature type="transmembrane region" description="Helical" evidence="1">
    <location>
        <begin position="6"/>
        <end position="30"/>
    </location>
</feature>
<evidence type="ECO:0000313" key="2">
    <source>
        <dbReference type="EMBL" id="WDE97678.1"/>
    </source>
</evidence>
<dbReference type="RefSeq" id="WP_274152214.1">
    <property type="nucleotide sequence ID" value="NZ_CP117812.1"/>
</dbReference>
<keyword evidence="1" id="KW-0812">Transmembrane</keyword>
<accession>A0ABY7W085</accession>
<organism evidence="2 3">
    <name type="scientific">Lentisphaera profundi</name>
    <dbReference type="NCBI Taxonomy" id="1658616"/>
    <lineage>
        <taxon>Bacteria</taxon>
        <taxon>Pseudomonadati</taxon>
        <taxon>Lentisphaerota</taxon>
        <taxon>Lentisphaeria</taxon>
        <taxon>Lentisphaerales</taxon>
        <taxon>Lentisphaeraceae</taxon>
        <taxon>Lentisphaera</taxon>
    </lineage>
</organism>
<reference evidence="2 3" key="1">
    <citation type="submission" date="2023-02" db="EMBL/GenBank/DDBJ databases">
        <title>Genome sequence of Lentisphaera profundi SAORIC-696.</title>
        <authorList>
            <person name="Kim e."/>
            <person name="Cho J.-C."/>
            <person name="Choi A."/>
            <person name="Kang I."/>
        </authorList>
    </citation>
    <scope>NUCLEOTIDE SEQUENCE [LARGE SCALE GENOMIC DNA]</scope>
    <source>
        <strain evidence="2 3">SAORIC-696</strain>
    </source>
</reference>